<gene>
    <name evidence="1" type="ORF">M9H77_07536</name>
</gene>
<protein>
    <submittedName>
        <fullName evidence="1">Uncharacterized protein</fullName>
    </submittedName>
</protein>
<accession>A0ACC0BVH3</accession>
<comment type="caution">
    <text evidence="1">The sequence shown here is derived from an EMBL/GenBank/DDBJ whole genome shotgun (WGS) entry which is preliminary data.</text>
</comment>
<reference evidence="2" key="1">
    <citation type="journal article" date="2023" name="Nat. Plants">
        <title>Single-cell RNA sequencing provides a high-resolution roadmap for understanding the multicellular compartmentation of specialized metabolism.</title>
        <authorList>
            <person name="Sun S."/>
            <person name="Shen X."/>
            <person name="Li Y."/>
            <person name="Li Y."/>
            <person name="Wang S."/>
            <person name="Li R."/>
            <person name="Zhang H."/>
            <person name="Shen G."/>
            <person name="Guo B."/>
            <person name="Wei J."/>
            <person name="Xu J."/>
            <person name="St-Pierre B."/>
            <person name="Chen S."/>
            <person name="Sun C."/>
        </authorList>
    </citation>
    <scope>NUCLEOTIDE SEQUENCE [LARGE SCALE GENOMIC DNA]</scope>
</reference>
<evidence type="ECO:0000313" key="2">
    <source>
        <dbReference type="Proteomes" id="UP001060085"/>
    </source>
</evidence>
<keyword evidence="2" id="KW-1185">Reference proteome</keyword>
<dbReference type="Proteomes" id="UP001060085">
    <property type="component" value="Linkage Group LG02"/>
</dbReference>
<dbReference type="EMBL" id="CM044702">
    <property type="protein sequence ID" value="KAI5676586.1"/>
    <property type="molecule type" value="Genomic_DNA"/>
</dbReference>
<organism evidence="1 2">
    <name type="scientific">Catharanthus roseus</name>
    <name type="common">Madagascar periwinkle</name>
    <name type="synonym">Vinca rosea</name>
    <dbReference type="NCBI Taxonomy" id="4058"/>
    <lineage>
        <taxon>Eukaryota</taxon>
        <taxon>Viridiplantae</taxon>
        <taxon>Streptophyta</taxon>
        <taxon>Embryophyta</taxon>
        <taxon>Tracheophyta</taxon>
        <taxon>Spermatophyta</taxon>
        <taxon>Magnoliopsida</taxon>
        <taxon>eudicotyledons</taxon>
        <taxon>Gunneridae</taxon>
        <taxon>Pentapetalae</taxon>
        <taxon>asterids</taxon>
        <taxon>lamiids</taxon>
        <taxon>Gentianales</taxon>
        <taxon>Apocynaceae</taxon>
        <taxon>Rauvolfioideae</taxon>
        <taxon>Vinceae</taxon>
        <taxon>Catharanthinae</taxon>
        <taxon>Catharanthus</taxon>
    </lineage>
</organism>
<evidence type="ECO:0000313" key="1">
    <source>
        <dbReference type="EMBL" id="KAI5676586.1"/>
    </source>
</evidence>
<name>A0ACC0BVH3_CATRO</name>
<proteinExistence type="predicted"/>
<sequence>MGRTIPYSRWQGTLPSPVGFCWTFLRHWKRTTNGRSTLSLPDDESMKFNWSSQFILLIESRVYVLDSIEFRSSILGDWGFEKAKTRNTHPKIIKKRNMLILKDMSGLVDRCNRCKRLVNRIPVEIYSNISEMEKDLQIQYHL</sequence>